<dbReference type="CDD" id="cd00431">
    <property type="entry name" value="cysteine_hydrolases"/>
    <property type="match status" value="1"/>
</dbReference>
<dbReference type="PANTHER" id="PTHR43540:SF9">
    <property type="entry name" value="FAMILY HYDROLASE, PUTATIVE (AFU_ORTHOLOGUE AFUA_2G08700)-RELATED"/>
    <property type="match status" value="1"/>
</dbReference>
<evidence type="ECO:0000256" key="1">
    <source>
        <dbReference type="ARBA" id="ARBA00006336"/>
    </source>
</evidence>
<dbReference type="OrthoDB" id="257098at2"/>
<dbReference type="Proteomes" id="UP000558113">
    <property type="component" value="Unassembled WGS sequence"/>
</dbReference>
<protein>
    <submittedName>
        <fullName evidence="5">Isochorismatase family protein</fullName>
    </submittedName>
</protein>
<name>A0A7X5BZY5_9BACL</name>
<keyword evidence="6" id="KW-1185">Reference proteome</keyword>
<accession>A0A7X5BZY5</accession>
<dbReference type="InterPro" id="IPR000868">
    <property type="entry name" value="Isochorismatase-like_dom"/>
</dbReference>
<proteinExistence type="inferred from homology"/>
<dbReference type="InterPro" id="IPR050272">
    <property type="entry name" value="Isochorismatase-like_hydrls"/>
</dbReference>
<evidence type="ECO:0000313" key="5">
    <source>
        <dbReference type="EMBL" id="NBC68670.1"/>
    </source>
</evidence>
<comment type="similarity">
    <text evidence="1">Belongs to the isochorismatase family.</text>
</comment>
<reference evidence="5 6" key="1">
    <citation type="submission" date="2020-01" db="EMBL/GenBank/DDBJ databases">
        <title>Paenibacillus soybeanensis sp. nov. isolated from the nodules of soybean (Glycine max(L.) Merr).</title>
        <authorList>
            <person name="Wang H."/>
        </authorList>
    </citation>
    <scope>NUCLEOTIDE SEQUENCE [LARGE SCALE GENOMIC DNA]</scope>
    <source>
        <strain evidence="5 6">DSM 23054</strain>
    </source>
</reference>
<sequence>MHRLGNRKRAWRVSREHVDLSGSAGTRDANASAGASSAEEEADASSVISFEAQPQRLTLDLERTAIIVVDMQNDFCSPGGWLDSIGVDTAPLLSPVDPLNRLLPALRAADVPVVWLNWGNRPDRLNLSPSVLHVYNPDGAGVGIGDPLPGNGSLVLEKGSWGAALIDGLVPEQEDVRVDKYRMSGFWDTPLDSILRNMDITTLLFAGVNLDQCVMHTLQDAGCLGYDVVLLADCCATSSPDYCAEGAIYNIKQCYGFVAESADVLGALAANYGKVELR</sequence>
<organism evidence="5 6">
    <name type="scientific">Paenibacillus sacheonensis</name>
    <dbReference type="NCBI Taxonomy" id="742054"/>
    <lineage>
        <taxon>Bacteria</taxon>
        <taxon>Bacillati</taxon>
        <taxon>Bacillota</taxon>
        <taxon>Bacilli</taxon>
        <taxon>Bacillales</taxon>
        <taxon>Paenibacillaceae</taxon>
        <taxon>Paenibacillus</taxon>
    </lineage>
</organism>
<dbReference type="RefSeq" id="WP_161695728.1">
    <property type="nucleotide sequence ID" value="NZ_JAAAMU010000003.1"/>
</dbReference>
<feature type="region of interest" description="Disordered" evidence="3">
    <location>
        <begin position="22"/>
        <end position="47"/>
    </location>
</feature>
<dbReference type="GO" id="GO:0016787">
    <property type="term" value="F:hydrolase activity"/>
    <property type="evidence" value="ECO:0007669"/>
    <property type="project" value="UniProtKB-KW"/>
</dbReference>
<dbReference type="SUPFAM" id="SSF52499">
    <property type="entry name" value="Isochorismatase-like hydrolases"/>
    <property type="match status" value="1"/>
</dbReference>
<evidence type="ECO:0000256" key="3">
    <source>
        <dbReference type="SAM" id="MobiDB-lite"/>
    </source>
</evidence>
<gene>
    <name evidence="5" type="ORF">GT003_06705</name>
</gene>
<feature type="domain" description="Isochorismatase-like" evidence="4">
    <location>
        <begin position="64"/>
        <end position="262"/>
    </location>
</feature>
<evidence type="ECO:0000256" key="2">
    <source>
        <dbReference type="ARBA" id="ARBA00022801"/>
    </source>
</evidence>
<evidence type="ECO:0000259" key="4">
    <source>
        <dbReference type="Pfam" id="PF00857"/>
    </source>
</evidence>
<dbReference type="InterPro" id="IPR036380">
    <property type="entry name" value="Isochorismatase-like_sf"/>
</dbReference>
<dbReference type="PANTHER" id="PTHR43540">
    <property type="entry name" value="PEROXYUREIDOACRYLATE/UREIDOACRYLATE AMIDOHYDROLASE-RELATED"/>
    <property type="match status" value="1"/>
</dbReference>
<dbReference type="EMBL" id="JAAAMU010000003">
    <property type="protein sequence ID" value="NBC68670.1"/>
    <property type="molecule type" value="Genomic_DNA"/>
</dbReference>
<dbReference type="Pfam" id="PF00857">
    <property type="entry name" value="Isochorismatase"/>
    <property type="match status" value="1"/>
</dbReference>
<dbReference type="AlphaFoldDB" id="A0A7X5BZY5"/>
<keyword evidence="2" id="KW-0378">Hydrolase</keyword>
<comment type="caution">
    <text evidence="5">The sequence shown here is derived from an EMBL/GenBank/DDBJ whole genome shotgun (WGS) entry which is preliminary data.</text>
</comment>
<evidence type="ECO:0000313" key="6">
    <source>
        <dbReference type="Proteomes" id="UP000558113"/>
    </source>
</evidence>
<dbReference type="Gene3D" id="3.40.50.850">
    <property type="entry name" value="Isochorismatase-like"/>
    <property type="match status" value="1"/>
</dbReference>